<reference evidence="1 2" key="1">
    <citation type="submission" date="2020-04" db="EMBL/GenBank/DDBJ databases">
        <title>Perkinsus olseni comparative genomics.</title>
        <authorList>
            <person name="Bogema D.R."/>
        </authorList>
    </citation>
    <scope>NUCLEOTIDE SEQUENCE [LARGE SCALE GENOMIC DNA]</scope>
    <source>
        <strain evidence="1">ATCC PRA-205</strain>
    </source>
</reference>
<evidence type="ECO:0000313" key="1">
    <source>
        <dbReference type="EMBL" id="KAF4725047.1"/>
    </source>
</evidence>
<comment type="caution">
    <text evidence="1">The sequence shown here is derived from an EMBL/GenBank/DDBJ whole genome shotgun (WGS) entry which is preliminary data.</text>
</comment>
<name>A0A7J6RWJ7_PEROL</name>
<proteinExistence type="predicted"/>
<accession>A0A7J6RWJ7</accession>
<gene>
    <name evidence="1" type="ORF">FOZ62_030019</name>
</gene>
<evidence type="ECO:0000313" key="2">
    <source>
        <dbReference type="Proteomes" id="UP000574390"/>
    </source>
</evidence>
<sequence>MDADPMSITVYIPRDIFQWRLAAAANLATTASSDGRHMLNDGHIAVDMMIDSCGVKESNGE</sequence>
<feature type="non-terminal residue" evidence="1">
    <location>
        <position position="61"/>
    </location>
</feature>
<dbReference type="Proteomes" id="UP000574390">
    <property type="component" value="Unassembled WGS sequence"/>
</dbReference>
<organism evidence="1 2">
    <name type="scientific">Perkinsus olseni</name>
    <name type="common">Perkinsus atlanticus</name>
    <dbReference type="NCBI Taxonomy" id="32597"/>
    <lineage>
        <taxon>Eukaryota</taxon>
        <taxon>Sar</taxon>
        <taxon>Alveolata</taxon>
        <taxon>Perkinsozoa</taxon>
        <taxon>Perkinsea</taxon>
        <taxon>Perkinsida</taxon>
        <taxon>Perkinsidae</taxon>
        <taxon>Perkinsus</taxon>
    </lineage>
</organism>
<dbReference type="EMBL" id="JABANM010019085">
    <property type="protein sequence ID" value="KAF4725047.1"/>
    <property type="molecule type" value="Genomic_DNA"/>
</dbReference>
<protein>
    <submittedName>
        <fullName evidence="1">Uncharacterized protein</fullName>
    </submittedName>
</protein>
<dbReference type="AlphaFoldDB" id="A0A7J6RWJ7"/>